<reference evidence="1" key="1">
    <citation type="submission" date="2022-06" db="EMBL/GenBank/DDBJ databases">
        <authorList>
            <person name="Legras J.-L."/>
            <person name="Devillers H."/>
            <person name="Grondin C."/>
        </authorList>
    </citation>
    <scope>NUCLEOTIDE SEQUENCE</scope>
    <source>
        <strain evidence="1">CLIB 1444</strain>
    </source>
</reference>
<comment type="caution">
    <text evidence="1">The sequence shown here is derived from an EMBL/GenBank/DDBJ whole genome shotgun (WGS) entry which is preliminary data.</text>
</comment>
<organism evidence="1 2">
    <name type="scientific">[Candida] jaroonii</name>
    <dbReference type="NCBI Taxonomy" id="467808"/>
    <lineage>
        <taxon>Eukaryota</taxon>
        <taxon>Fungi</taxon>
        <taxon>Dikarya</taxon>
        <taxon>Ascomycota</taxon>
        <taxon>Saccharomycotina</taxon>
        <taxon>Pichiomycetes</taxon>
        <taxon>Debaryomycetaceae</taxon>
        <taxon>Yamadazyma</taxon>
    </lineage>
</organism>
<gene>
    <name evidence="1" type="ORF">CLIB1444_01S20538</name>
</gene>
<dbReference type="EMBL" id="CALSDN010000001">
    <property type="protein sequence ID" value="CAH6719058.1"/>
    <property type="molecule type" value="Genomic_DNA"/>
</dbReference>
<protein>
    <submittedName>
        <fullName evidence="1">Uncharacterized protein</fullName>
    </submittedName>
</protein>
<dbReference type="Proteomes" id="UP001152531">
    <property type="component" value="Unassembled WGS sequence"/>
</dbReference>
<evidence type="ECO:0000313" key="1">
    <source>
        <dbReference type="EMBL" id="CAH6719058.1"/>
    </source>
</evidence>
<evidence type="ECO:0000313" key="2">
    <source>
        <dbReference type="Proteomes" id="UP001152531"/>
    </source>
</evidence>
<name>A0ACA9Y2Q5_9ASCO</name>
<keyword evidence="2" id="KW-1185">Reference proteome</keyword>
<accession>A0ACA9Y2Q5</accession>
<sequence length="323" mass="37331">MSENLELPLKIHQETFTDEPKEINDVNIHDLAINIGDNVKDINSLHLVEAIAILLHSLEDIIKLNDHGDLLQQFRRQQLKKRNIDLDHHRQQSITIDSSSSEDSTTDIRKPTPPNSPPAKVLKVDNDFALKERTPDSLIEEHDLITIEQLLQSTNIDDINTIDFDDITEEYQYYQNMKIVEQNQHVIKNFNLIQPPDLSIEQFLNRIKTYSPSTSVSCYIHATLLIFKLSVLHDVLPLTLCNVHRIILASIRCSTKKLEDIYQKQKTFATVGGVTLKDLYRIEVGFLFLCNFRLVVGEDSLNNYLKEFTDLRDFVKRNIDDVK</sequence>
<proteinExistence type="predicted"/>